<name>A0A5N6ZSK6_9EURO</name>
<proteinExistence type="predicted"/>
<dbReference type="InterPro" id="IPR006175">
    <property type="entry name" value="YjgF/YER057c/UK114"/>
</dbReference>
<organism evidence="1 2">
    <name type="scientific">Aspergillus caelatus</name>
    <dbReference type="NCBI Taxonomy" id="61420"/>
    <lineage>
        <taxon>Eukaryota</taxon>
        <taxon>Fungi</taxon>
        <taxon>Dikarya</taxon>
        <taxon>Ascomycota</taxon>
        <taxon>Pezizomycotina</taxon>
        <taxon>Eurotiomycetes</taxon>
        <taxon>Eurotiomycetidae</taxon>
        <taxon>Eurotiales</taxon>
        <taxon>Aspergillaceae</taxon>
        <taxon>Aspergillus</taxon>
        <taxon>Aspergillus subgen. Circumdati</taxon>
    </lineage>
</organism>
<gene>
    <name evidence="1" type="ORF">BDV27DRAFT_161725</name>
</gene>
<keyword evidence="2" id="KW-1185">Reference proteome</keyword>
<reference evidence="1 2" key="1">
    <citation type="submission" date="2019-04" db="EMBL/GenBank/DDBJ databases">
        <title>Friends and foes A comparative genomics studyof 23 Aspergillus species from section Flavi.</title>
        <authorList>
            <consortium name="DOE Joint Genome Institute"/>
            <person name="Kjaerbolling I."/>
            <person name="Vesth T."/>
            <person name="Frisvad J.C."/>
            <person name="Nybo J.L."/>
            <person name="Theobald S."/>
            <person name="Kildgaard S."/>
            <person name="Isbrandt T."/>
            <person name="Kuo A."/>
            <person name="Sato A."/>
            <person name="Lyhne E.K."/>
            <person name="Kogle M.E."/>
            <person name="Wiebenga A."/>
            <person name="Kun R.S."/>
            <person name="Lubbers R.J."/>
            <person name="Makela M.R."/>
            <person name="Barry K."/>
            <person name="Chovatia M."/>
            <person name="Clum A."/>
            <person name="Daum C."/>
            <person name="Haridas S."/>
            <person name="He G."/>
            <person name="LaButti K."/>
            <person name="Lipzen A."/>
            <person name="Mondo S."/>
            <person name="Riley R."/>
            <person name="Salamov A."/>
            <person name="Simmons B.A."/>
            <person name="Magnuson J.K."/>
            <person name="Henrissat B."/>
            <person name="Mortensen U.H."/>
            <person name="Larsen T.O."/>
            <person name="Devries R.P."/>
            <person name="Grigoriev I.V."/>
            <person name="Machida M."/>
            <person name="Baker S.E."/>
            <person name="Andersen M.R."/>
        </authorList>
    </citation>
    <scope>NUCLEOTIDE SEQUENCE [LARGE SCALE GENOMIC DNA]</scope>
    <source>
        <strain evidence="1 2">CBS 763.97</strain>
    </source>
</reference>
<dbReference type="GeneID" id="43657709"/>
<evidence type="ECO:0000313" key="2">
    <source>
        <dbReference type="Proteomes" id="UP000326268"/>
    </source>
</evidence>
<dbReference type="CDD" id="cd06152">
    <property type="entry name" value="YjgF_YER057c_UK114_like_4"/>
    <property type="match status" value="1"/>
</dbReference>
<protein>
    <submittedName>
        <fullName evidence="1">Endoribonuclease L-PSP/chorismate mutase-like protein</fullName>
    </submittedName>
</protein>
<sequence>MSTFKYHSLPGFGEQCRDKYGFSDSCVIGERMIVTGQTGMDPLTLKTSPIFEEEVTQAFQNINDLILLTLKKEGRTIEEAKTGWDYVVKLHAYLVDLSTMRAQARETMVRHIKKFCPNHQPLFTMVGVESLPFPEHRIELEVDIWLK</sequence>
<dbReference type="Gene3D" id="3.30.1330.40">
    <property type="entry name" value="RutC-like"/>
    <property type="match status" value="1"/>
</dbReference>
<dbReference type="Pfam" id="PF01042">
    <property type="entry name" value="Ribonuc_L-PSP"/>
    <property type="match status" value="1"/>
</dbReference>
<dbReference type="RefSeq" id="XP_031923456.1">
    <property type="nucleotide sequence ID" value="XM_032073263.1"/>
</dbReference>
<dbReference type="OrthoDB" id="309640at2759"/>
<dbReference type="EMBL" id="ML737777">
    <property type="protein sequence ID" value="KAE8360375.1"/>
    <property type="molecule type" value="Genomic_DNA"/>
</dbReference>
<accession>A0A5N6ZSK6</accession>
<evidence type="ECO:0000313" key="1">
    <source>
        <dbReference type="EMBL" id="KAE8360375.1"/>
    </source>
</evidence>
<dbReference type="Proteomes" id="UP000326268">
    <property type="component" value="Unassembled WGS sequence"/>
</dbReference>
<dbReference type="SUPFAM" id="SSF55298">
    <property type="entry name" value="YjgF-like"/>
    <property type="match status" value="1"/>
</dbReference>
<dbReference type="AlphaFoldDB" id="A0A5N6ZSK6"/>
<dbReference type="InterPro" id="IPR035959">
    <property type="entry name" value="RutC-like_sf"/>
</dbReference>